<comment type="caution">
    <text evidence="2">The sequence shown here is derived from an EMBL/GenBank/DDBJ whole genome shotgun (WGS) entry which is preliminary data.</text>
</comment>
<dbReference type="PROSITE" id="PS50800">
    <property type="entry name" value="SAP"/>
    <property type="match status" value="1"/>
</dbReference>
<dbReference type="AlphaFoldDB" id="A0A167Z9I5"/>
<feature type="domain" description="SAP" evidence="1">
    <location>
        <begin position="19"/>
        <end position="53"/>
    </location>
</feature>
<dbReference type="OrthoDB" id="3993201at2759"/>
<organism evidence="2 3">
    <name type="scientific">Ascosphaera apis ARSEF 7405</name>
    <dbReference type="NCBI Taxonomy" id="392613"/>
    <lineage>
        <taxon>Eukaryota</taxon>
        <taxon>Fungi</taxon>
        <taxon>Dikarya</taxon>
        <taxon>Ascomycota</taxon>
        <taxon>Pezizomycotina</taxon>
        <taxon>Eurotiomycetes</taxon>
        <taxon>Eurotiomycetidae</taxon>
        <taxon>Onygenales</taxon>
        <taxon>Ascosphaeraceae</taxon>
        <taxon>Ascosphaera</taxon>
    </lineage>
</organism>
<proteinExistence type="predicted"/>
<evidence type="ECO:0000313" key="3">
    <source>
        <dbReference type="Proteomes" id="UP000242877"/>
    </source>
</evidence>
<protein>
    <submittedName>
        <fullName evidence="2">DNA-binding SAP</fullName>
    </submittedName>
</protein>
<reference evidence="2 3" key="1">
    <citation type="journal article" date="2016" name="Genome Biol. Evol.">
        <title>Divergent and convergent evolution of fungal pathogenicity.</title>
        <authorList>
            <person name="Shang Y."/>
            <person name="Xiao G."/>
            <person name="Zheng P."/>
            <person name="Cen K."/>
            <person name="Zhan S."/>
            <person name="Wang C."/>
        </authorList>
    </citation>
    <scope>NUCLEOTIDE SEQUENCE [LARGE SCALE GENOMIC DNA]</scope>
    <source>
        <strain evidence="2 3">ARSEF 7405</strain>
    </source>
</reference>
<keyword evidence="3" id="KW-1185">Reference proteome</keyword>
<sequence length="174" mass="19041">MTGVKSAQPMKGIDIASVYSSRNTTELKSECDRRGLLSAGSHIELANRLANHDQLQTRAFSIAMKRIEQGSAFRTTSSRQSSHPVPTVSFAFVSHIETERPPKTNMRIPIFPESSSDQAAAEITADNRVQRIYTVAGRADEVASPSIIVDHPVDPFTSSRKAYQKGVYTVATGF</sequence>
<evidence type="ECO:0000313" key="2">
    <source>
        <dbReference type="EMBL" id="KZZ92357.1"/>
    </source>
</evidence>
<gene>
    <name evidence="2" type="ORF">AAP_03012</name>
</gene>
<dbReference type="EMBL" id="AZGZ01000011">
    <property type="protein sequence ID" value="KZZ92357.1"/>
    <property type="molecule type" value="Genomic_DNA"/>
</dbReference>
<dbReference type="VEuPathDB" id="FungiDB:AAP_03012"/>
<accession>A0A167Z9I5</accession>
<dbReference type="GO" id="GO:0003677">
    <property type="term" value="F:DNA binding"/>
    <property type="evidence" value="ECO:0007669"/>
    <property type="project" value="UniProtKB-KW"/>
</dbReference>
<name>A0A167Z9I5_9EURO</name>
<dbReference type="InterPro" id="IPR003034">
    <property type="entry name" value="SAP_dom"/>
</dbReference>
<keyword evidence="2" id="KW-0238">DNA-binding</keyword>
<evidence type="ECO:0000259" key="1">
    <source>
        <dbReference type="PROSITE" id="PS50800"/>
    </source>
</evidence>
<dbReference type="Proteomes" id="UP000242877">
    <property type="component" value="Unassembled WGS sequence"/>
</dbReference>